<accession>A0A9D2K829</accession>
<evidence type="ECO:0000313" key="1">
    <source>
        <dbReference type="EMBL" id="HIZ84978.1"/>
    </source>
</evidence>
<protein>
    <submittedName>
        <fullName evidence="1">Uncharacterized protein</fullName>
    </submittedName>
</protein>
<reference evidence="1" key="1">
    <citation type="journal article" date="2021" name="PeerJ">
        <title>Extensive microbial diversity within the chicken gut microbiome revealed by metagenomics and culture.</title>
        <authorList>
            <person name="Gilroy R."/>
            <person name="Ravi A."/>
            <person name="Getino M."/>
            <person name="Pursley I."/>
            <person name="Horton D.L."/>
            <person name="Alikhan N.F."/>
            <person name="Baker D."/>
            <person name="Gharbi K."/>
            <person name="Hall N."/>
            <person name="Watson M."/>
            <person name="Adriaenssens E.M."/>
            <person name="Foster-Nyarko E."/>
            <person name="Jarju S."/>
            <person name="Secka A."/>
            <person name="Antonio M."/>
            <person name="Oren A."/>
            <person name="Chaudhuri R.R."/>
            <person name="La Ragione R."/>
            <person name="Hildebrand F."/>
            <person name="Pallen M.J."/>
        </authorList>
    </citation>
    <scope>NUCLEOTIDE SEQUENCE</scope>
    <source>
        <strain evidence="1">Gambia16-554</strain>
    </source>
</reference>
<dbReference type="Proteomes" id="UP000824115">
    <property type="component" value="Unassembled WGS sequence"/>
</dbReference>
<organism evidence="1 2">
    <name type="scientific">Candidatus Coprenecus stercoravium</name>
    <dbReference type="NCBI Taxonomy" id="2840735"/>
    <lineage>
        <taxon>Bacteria</taxon>
        <taxon>Pseudomonadati</taxon>
        <taxon>Bacteroidota</taxon>
        <taxon>Bacteroidia</taxon>
        <taxon>Bacteroidales</taxon>
        <taxon>Rikenellaceae</taxon>
        <taxon>Rikenellaceae incertae sedis</taxon>
        <taxon>Candidatus Coprenecus</taxon>
    </lineage>
</organism>
<dbReference type="AlphaFoldDB" id="A0A9D2K829"/>
<sequence>IGNDIVSWSADDRISVWTPGMDQPSQFSLESSSGVSARFEGEAPAESSSLQAFYPAEWSPVFTETVLSFNLPEEVTARVGGLEDDTNPSFAYGSAEEMTFRNLCGLLRFGVSGSQELRSVIFKAIGGEALCGPAEVSISGEEPELTMTGNGNTITMTVETLLTEEAQTFYLPLPPGEYSGFEITLSDATGDEYTFTYDETATVIERGVVTDFPIEIEYLDLLDRRADPLDAGGTANCYMVTAPGTYYFDCTVKGSTTEPVGEAAKAHIVWSEKEGQISDLSIEDGKLVFTAGAEAGNTVVAVSDAEGTILWSWHIWCTGGETPADKTLINDTGKTIQVMDRNLGAWSVTGWQATLYQWGRKDPFTNAEDVFVDGESTDIYRGWYSYIGYEEAGVDNAEVIAYTVAHPDAYVEGSDIGWLPAKDHTLWGDPDGWNEMYAYDMSSFSGPKTEYDPCPAGYRVPNVWTFTGFTVDGESAGRDFSKIHLIDETWNGGWWFKCTPDDTEGIFFPGTGYWISGKNKVWDPEGTSIYREKLTKYTYCWLACAPFNADGDAGALRIYYETAINKDAAPQYTQDEDSAMAMRCVRDDYNY</sequence>
<comment type="caution">
    <text evidence="1">The sequence shown here is derived from an EMBL/GenBank/DDBJ whole genome shotgun (WGS) entry which is preliminary data.</text>
</comment>
<proteinExistence type="predicted"/>
<reference evidence="1" key="2">
    <citation type="submission" date="2021-04" db="EMBL/GenBank/DDBJ databases">
        <authorList>
            <person name="Gilroy R."/>
        </authorList>
    </citation>
    <scope>NUCLEOTIDE SEQUENCE</scope>
    <source>
        <strain evidence="1">Gambia16-554</strain>
    </source>
</reference>
<name>A0A9D2K829_9BACT</name>
<dbReference type="EMBL" id="DXAW01000018">
    <property type="protein sequence ID" value="HIZ84978.1"/>
    <property type="molecule type" value="Genomic_DNA"/>
</dbReference>
<evidence type="ECO:0000313" key="2">
    <source>
        <dbReference type="Proteomes" id="UP000824115"/>
    </source>
</evidence>
<feature type="non-terminal residue" evidence="1">
    <location>
        <position position="1"/>
    </location>
</feature>
<gene>
    <name evidence="1" type="ORF">IAC04_00600</name>
</gene>